<organism evidence="2 3">
    <name type="scientific">Kribbella italica</name>
    <dbReference type="NCBI Taxonomy" id="1540520"/>
    <lineage>
        <taxon>Bacteria</taxon>
        <taxon>Bacillati</taxon>
        <taxon>Actinomycetota</taxon>
        <taxon>Actinomycetes</taxon>
        <taxon>Propionibacteriales</taxon>
        <taxon>Kribbellaceae</taxon>
        <taxon>Kribbella</taxon>
    </lineage>
</organism>
<dbReference type="GO" id="GO:0003677">
    <property type="term" value="F:DNA binding"/>
    <property type="evidence" value="ECO:0007669"/>
    <property type="project" value="InterPro"/>
</dbReference>
<dbReference type="EMBL" id="JACHMY010000001">
    <property type="protein sequence ID" value="MBB5834376.1"/>
    <property type="molecule type" value="Genomic_DNA"/>
</dbReference>
<dbReference type="InterPro" id="IPR001387">
    <property type="entry name" value="Cro/C1-type_HTH"/>
</dbReference>
<protein>
    <submittedName>
        <fullName evidence="2">Transcriptional regulator with XRE-family HTH domain</fullName>
    </submittedName>
</protein>
<dbReference type="SMART" id="SM00530">
    <property type="entry name" value="HTH_XRE"/>
    <property type="match status" value="1"/>
</dbReference>
<dbReference type="InterPro" id="IPR010982">
    <property type="entry name" value="Lambda_DNA-bd_dom_sf"/>
</dbReference>
<name>A0A7W9MS59_9ACTN</name>
<evidence type="ECO:0000313" key="3">
    <source>
        <dbReference type="Proteomes" id="UP000549971"/>
    </source>
</evidence>
<evidence type="ECO:0000313" key="2">
    <source>
        <dbReference type="EMBL" id="MBB5834376.1"/>
    </source>
</evidence>
<proteinExistence type="predicted"/>
<accession>A0A7W9MS59</accession>
<comment type="caution">
    <text evidence="2">The sequence shown here is derived from an EMBL/GenBank/DDBJ whole genome shotgun (WGS) entry which is preliminary data.</text>
</comment>
<feature type="domain" description="HTH cro/C1-type" evidence="1">
    <location>
        <begin position="23"/>
        <end position="70"/>
    </location>
</feature>
<dbReference type="PROSITE" id="PS50943">
    <property type="entry name" value="HTH_CROC1"/>
    <property type="match status" value="1"/>
</dbReference>
<gene>
    <name evidence="2" type="ORF">HDA39_001110</name>
</gene>
<keyword evidence="3" id="KW-1185">Reference proteome</keyword>
<dbReference type="SUPFAM" id="SSF47413">
    <property type="entry name" value="lambda repressor-like DNA-binding domains"/>
    <property type="match status" value="1"/>
</dbReference>
<dbReference type="CDD" id="cd00093">
    <property type="entry name" value="HTH_XRE"/>
    <property type="match status" value="1"/>
</dbReference>
<dbReference type="Gene3D" id="1.10.260.40">
    <property type="entry name" value="lambda repressor-like DNA-binding domains"/>
    <property type="match status" value="1"/>
</dbReference>
<dbReference type="Proteomes" id="UP000549971">
    <property type="component" value="Unassembled WGS sequence"/>
</dbReference>
<dbReference type="AlphaFoldDB" id="A0A7W9MS59"/>
<evidence type="ECO:0000259" key="1">
    <source>
        <dbReference type="PROSITE" id="PS50943"/>
    </source>
</evidence>
<reference evidence="2 3" key="1">
    <citation type="submission" date="2020-08" db="EMBL/GenBank/DDBJ databases">
        <title>Sequencing the genomes of 1000 actinobacteria strains.</title>
        <authorList>
            <person name="Klenk H.-P."/>
        </authorList>
    </citation>
    <scope>NUCLEOTIDE SEQUENCE [LARGE SCALE GENOMIC DNA]</scope>
    <source>
        <strain evidence="2 3">DSM 28967</strain>
    </source>
</reference>
<sequence>MEVVEVIATPRGVQPAKAVLVLRGITIRHAAAQTDYDRNYVGAVLNGRMVPGPKFKRRMSAFLELPEDELFRDRSEQMAS</sequence>